<evidence type="ECO:0000313" key="3">
    <source>
        <dbReference type="Proteomes" id="UP000625780"/>
    </source>
</evidence>
<gene>
    <name evidence="2" type="ORF">GCM10011361_01870</name>
</gene>
<accession>A0ABQ1QR23</accession>
<name>A0ABQ1QR23_9FLAO</name>
<comment type="caution">
    <text evidence="2">The sequence shown here is derived from an EMBL/GenBank/DDBJ whole genome shotgun (WGS) entry which is preliminary data.</text>
</comment>
<dbReference type="EMBL" id="BMFH01000001">
    <property type="protein sequence ID" value="GGD38361.1"/>
    <property type="molecule type" value="Genomic_DNA"/>
</dbReference>
<dbReference type="InterPro" id="IPR034660">
    <property type="entry name" value="DinB/YfiT-like"/>
</dbReference>
<proteinExistence type="predicted"/>
<organism evidence="2 3">
    <name type="scientific">Muriicola marianensis</name>
    <dbReference type="NCBI Taxonomy" id="1324801"/>
    <lineage>
        <taxon>Bacteria</taxon>
        <taxon>Pseudomonadati</taxon>
        <taxon>Bacteroidota</taxon>
        <taxon>Flavobacteriia</taxon>
        <taxon>Flavobacteriales</taxon>
        <taxon>Flavobacteriaceae</taxon>
        <taxon>Muriicola</taxon>
    </lineage>
</organism>
<dbReference type="Pfam" id="PF12867">
    <property type="entry name" value="DinB_2"/>
    <property type="match status" value="1"/>
</dbReference>
<feature type="domain" description="DinB-like" evidence="1">
    <location>
        <begin position="32"/>
        <end position="166"/>
    </location>
</feature>
<evidence type="ECO:0000259" key="1">
    <source>
        <dbReference type="Pfam" id="PF12867"/>
    </source>
</evidence>
<protein>
    <submittedName>
        <fullName evidence="2">DNA damage-inducible protein DinB</fullName>
    </submittedName>
</protein>
<dbReference type="RefSeq" id="WP_188368833.1">
    <property type="nucleotide sequence ID" value="NZ_BMFH01000001.1"/>
</dbReference>
<sequence length="171" mass="19673">MKTSQLTSSDYNPYYKAYIEALGEVDLMKTLKKQVENYPQFLGSIPEDKLNYSYAEGKWTVAEVLVHVLDSERVFQYRALRFARKDETPLPGFDQDLYVPASGANHRSIESIIEEYKAIRRSTIALYESFEEGVLKRRGVASNSTMSVGALGFIICGHQKHHRNIIRERYL</sequence>
<evidence type="ECO:0000313" key="2">
    <source>
        <dbReference type="EMBL" id="GGD38361.1"/>
    </source>
</evidence>
<dbReference type="SUPFAM" id="SSF109854">
    <property type="entry name" value="DinB/YfiT-like putative metalloenzymes"/>
    <property type="match status" value="1"/>
</dbReference>
<reference evidence="3" key="1">
    <citation type="journal article" date="2019" name="Int. J. Syst. Evol. Microbiol.">
        <title>The Global Catalogue of Microorganisms (GCM) 10K type strain sequencing project: providing services to taxonomists for standard genome sequencing and annotation.</title>
        <authorList>
            <consortium name="The Broad Institute Genomics Platform"/>
            <consortium name="The Broad Institute Genome Sequencing Center for Infectious Disease"/>
            <person name="Wu L."/>
            <person name="Ma J."/>
        </authorList>
    </citation>
    <scope>NUCLEOTIDE SEQUENCE [LARGE SCALE GENOMIC DNA]</scope>
    <source>
        <strain evidence="3">CGMCC 1.12606</strain>
    </source>
</reference>
<keyword evidence="3" id="KW-1185">Reference proteome</keyword>
<dbReference type="Gene3D" id="1.20.120.450">
    <property type="entry name" value="dinb family like domain"/>
    <property type="match status" value="1"/>
</dbReference>
<dbReference type="InterPro" id="IPR024775">
    <property type="entry name" value="DinB-like"/>
</dbReference>
<dbReference type="Proteomes" id="UP000625780">
    <property type="component" value="Unassembled WGS sequence"/>
</dbReference>